<keyword evidence="1" id="KW-1133">Transmembrane helix</keyword>
<keyword evidence="1" id="KW-0472">Membrane</keyword>
<dbReference type="AlphaFoldDB" id="A0A0L6USM2"/>
<dbReference type="EMBL" id="LAVV01009090">
    <property type="protein sequence ID" value="KNZ51242.1"/>
    <property type="molecule type" value="Genomic_DNA"/>
</dbReference>
<protein>
    <submittedName>
        <fullName evidence="2">Uncharacterized protein</fullName>
    </submittedName>
</protein>
<dbReference type="VEuPathDB" id="FungiDB:VP01_4029g1"/>
<name>A0A0L6USM2_9BASI</name>
<gene>
    <name evidence="2" type="ORF">VP01_4029g1</name>
</gene>
<evidence type="ECO:0000313" key="2">
    <source>
        <dbReference type="EMBL" id="KNZ51242.1"/>
    </source>
</evidence>
<reference evidence="2 3" key="1">
    <citation type="submission" date="2015-08" db="EMBL/GenBank/DDBJ databases">
        <title>Next Generation Sequencing and Analysis of the Genome of Puccinia sorghi L Schw, the Causal Agent of Maize Common Rust.</title>
        <authorList>
            <person name="Rochi L."/>
            <person name="Burguener G."/>
            <person name="Darino M."/>
            <person name="Turjanski A."/>
            <person name="Kreff E."/>
            <person name="Dieguez M.J."/>
            <person name="Sacco F."/>
        </authorList>
    </citation>
    <scope>NUCLEOTIDE SEQUENCE [LARGE SCALE GENOMIC DNA]</scope>
    <source>
        <strain evidence="2 3">RO10H11247</strain>
    </source>
</reference>
<evidence type="ECO:0000313" key="3">
    <source>
        <dbReference type="Proteomes" id="UP000037035"/>
    </source>
</evidence>
<keyword evidence="1" id="KW-0812">Transmembrane</keyword>
<evidence type="ECO:0000256" key="1">
    <source>
        <dbReference type="SAM" id="Phobius"/>
    </source>
</evidence>
<keyword evidence="3" id="KW-1185">Reference proteome</keyword>
<feature type="transmembrane region" description="Helical" evidence="1">
    <location>
        <begin position="93"/>
        <end position="112"/>
    </location>
</feature>
<organism evidence="2 3">
    <name type="scientific">Puccinia sorghi</name>
    <dbReference type="NCBI Taxonomy" id="27349"/>
    <lineage>
        <taxon>Eukaryota</taxon>
        <taxon>Fungi</taxon>
        <taxon>Dikarya</taxon>
        <taxon>Basidiomycota</taxon>
        <taxon>Pucciniomycotina</taxon>
        <taxon>Pucciniomycetes</taxon>
        <taxon>Pucciniales</taxon>
        <taxon>Pucciniaceae</taxon>
        <taxon>Puccinia</taxon>
    </lineage>
</organism>
<accession>A0A0L6USM2</accession>
<comment type="caution">
    <text evidence="2">The sequence shown here is derived from an EMBL/GenBank/DDBJ whole genome shotgun (WGS) entry which is preliminary data.</text>
</comment>
<dbReference type="Proteomes" id="UP000037035">
    <property type="component" value="Unassembled WGS sequence"/>
</dbReference>
<proteinExistence type="predicted"/>
<sequence length="623" mass="70182">MIIYLKKGMKMYDILKFSKNLPPFTTRSSSQAKRPSFFLFIFYHVFILRKNIISEYMQIGCVQNTGTSDLICLIWTHEFPDVRIIFSVLIPEYTFYSPLSISLLIIIAGNILSSMVVMKFHSTVAYEHFSEVNWFYIFSINSKKSSLVLITIFPYHTLSCIQPKRISFKLLQRIPLPFCGFRHQKNQSWIGSFNKVIRGIQTLQKKLLNCLKLQKVPVSFCCYSNNSPKVIKPSFHAQSHDCDKNYTYSNMWSLDGSLAGECCMGPLYLTMKCVHVAFVFWPGGWVLIDNKEFFGDKDKVPGNFCCYSKISPRVIQPGFNAQPLCSPHSEFAKASTYFNTAILPLIWHHSRSFPKVRAFVSMLYRYGLCPNTLDMCWVNGQVQESSHIITAKTNGQSLIARLGLVWGCFTCNVKAELIGWIVLSCIVEPAASGVVGAVMDPVMMCGKKNCLSKNLSVLLQCVLISFLIPNKNTPFLTTDFSPDFDVVDNNISSPLCTKTSSSYTQNSHSSPPTTLPLPPLQLLPIPSPIEFPHPPNCPPISTPCSTTSIQLPLCPPRRSGPLLRNLWTPLALCQPVLPPAAPSGTTLVRLIHLRCRLKPQKSNPPLIPHPHFLLRQRKFAYSG</sequence>